<evidence type="ECO:0000256" key="3">
    <source>
        <dbReference type="ARBA" id="ARBA00022692"/>
    </source>
</evidence>
<accession>A0AA49JBT3</accession>
<dbReference type="InterPro" id="IPR003838">
    <property type="entry name" value="ABC3_permease_C"/>
</dbReference>
<dbReference type="InterPro" id="IPR050250">
    <property type="entry name" value="Macrolide_Exporter_MacB"/>
</dbReference>
<proteinExistence type="predicted"/>
<dbReference type="Pfam" id="PF02687">
    <property type="entry name" value="FtsX"/>
    <property type="match status" value="2"/>
</dbReference>
<reference evidence="9" key="1">
    <citation type="journal article" date="2023" name="Comput. Struct. Biotechnol. J.">
        <title>Discovery of a novel marine Bacteroidetes with a rich repertoire of carbohydrate-active enzymes.</title>
        <authorList>
            <person name="Chen B."/>
            <person name="Liu G."/>
            <person name="Chen Q."/>
            <person name="Wang H."/>
            <person name="Liu L."/>
            <person name="Tang K."/>
        </authorList>
    </citation>
    <scope>NUCLEOTIDE SEQUENCE</scope>
    <source>
        <strain evidence="9">TK19036</strain>
    </source>
</reference>
<evidence type="ECO:0000256" key="5">
    <source>
        <dbReference type="ARBA" id="ARBA00023136"/>
    </source>
</evidence>
<feature type="transmembrane region" description="Helical" evidence="6">
    <location>
        <begin position="676"/>
        <end position="695"/>
    </location>
</feature>
<feature type="domain" description="ABC3 transporter permease C-terminal" evidence="7">
    <location>
        <begin position="291"/>
        <end position="406"/>
    </location>
</feature>
<dbReference type="EMBL" id="CP120682">
    <property type="protein sequence ID" value="WKN34973.1"/>
    <property type="molecule type" value="Genomic_DNA"/>
</dbReference>
<dbReference type="PANTHER" id="PTHR30572">
    <property type="entry name" value="MEMBRANE COMPONENT OF TRANSPORTER-RELATED"/>
    <property type="match status" value="1"/>
</dbReference>
<dbReference type="InterPro" id="IPR025857">
    <property type="entry name" value="MacB_PCD"/>
</dbReference>
<feature type="domain" description="MacB-like periplasmic core" evidence="8">
    <location>
        <begin position="20"/>
        <end position="241"/>
    </location>
</feature>
<feature type="transmembrane region" description="Helical" evidence="6">
    <location>
        <begin position="331"/>
        <end position="358"/>
    </location>
</feature>
<gene>
    <name evidence="9" type="ORF">K4G66_21590</name>
</gene>
<feature type="transmembrane region" description="Helical" evidence="6">
    <location>
        <begin position="759"/>
        <end position="782"/>
    </location>
</feature>
<evidence type="ECO:0000256" key="2">
    <source>
        <dbReference type="ARBA" id="ARBA00022475"/>
    </source>
</evidence>
<evidence type="ECO:0000259" key="7">
    <source>
        <dbReference type="Pfam" id="PF02687"/>
    </source>
</evidence>
<evidence type="ECO:0000256" key="1">
    <source>
        <dbReference type="ARBA" id="ARBA00004651"/>
    </source>
</evidence>
<dbReference type="AlphaFoldDB" id="A0AA49JBT3"/>
<sequence length="799" mass="90138">MIKSYLTIAYRNLLKNKVFSLINIAGFSLGFIAAIFIALYVLDELNFDAFHTHADRIYRVTETLQDENGERQVVGAATQIGPSAVENLPEVENAVRLNVFGRLTLGYDEFRDYENFLVADASFFKIFDCQFIEGDSQTALDQPYSVVLTESLAKKYFGDESPLGKSMYASWYENEINVTGVIADFPANTHFAPDMLFSFSTISTNKNFRESAASDWSSNTFATYLLLEENADPAEVAERLTFLANEHRTVDFQNNKYSLQPLTDIHFHSQHLEDDYVFHADIAYIYIFAGIGLLILLIAFINYVNLSTARAMKRFKEVGLRKTIGASRKQLIFQFIGESILIVFITLVLAVTAVQILLPYFNELAEKTLSLRLFQGAALLILLGIGVLSGILAGAYPAFYLSRIKPSLILQRYSSFRKNTSLRQVLVIGQFSFAILMITVTIVNYRQMHFIRHTDLGYEREQLVTVDVNSQILREKYETVKATFQKIPNVLNVTATTRVPGEWKSIPTAGVAKENGLLNFLYFAGDEDFLPTYNIQLVQGRNFRNTPTDSAKILINETAVQTMGLTDPIGHRVEVTHFGQDELEEPFIAEVIGVFEDVHFKTVREKIAPTMITYYRNPLYPIDYYTLQIGTQNVAQTIEAIENVTQQFDPANPLEYHFLDDKFEELYRADTKTGEIISIAAFLAIAIACLGLFGLTNLSVEQRVKEVGIRKVLGANVGQITWLIARNFLQLVGVAFLLAAPFAWWIIRQWLNEFAYHFPVSVDLVLISGGLVLLIAIVTISFQTIKAAVANPVDSLRYE</sequence>
<evidence type="ECO:0000256" key="4">
    <source>
        <dbReference type="ARBA" id="ARBA00022989"/>
    </source>
</evidence>
<reference evidence="9" key="2">
    <citation type="journal article" date="2024" name="Antonie Van Leeuwenhoek">
        <title>Roseihalotalea indica gen. nov., sp. nov., a halophilic Bacteroidetes from mesopelagic Southwest Indian Ocean with higher carbohydrate metabolic potential.</title>
        <authorList>
            <person name="Chen B."/>
            <person name="Zhang M."/>
            <person name="Lin D."/>
            <person name="Ye J."/>
            <person name="Tang K."/>
        </authorList>
    </citation>
    <scope>NUCLEOTIDE SEQUENCE</scope>
    <source>
        <strain evidence="9">TK19036</strain>
    </source>
</reference>
<dbReference type="PANTHER" id="PTHR30572:SF18">
    <property type="entry name" value="ABC-TYPE MACROLIDE FAMILY EXPORT SYSTEM PERMEASE COMPONENT 2"/>
    <property type="match status" value="1"/>
</dbReference>
<feature type="transmembrane region" description="Helical" evidence="6">
    <location>
        <begin position="728"/>
        <end position="747"/>
    </location>
</feature>
<keyword evidence="2" id="KW-1003">Cell membrane</keyword>
<protein>
    <submittedName>
        <fullName evidence="9">ABC transporter permease</fullName>
    </submittedName>
</protein>
<organism evidence="9">
    <name type="scientific">Roseihalotalea indica</name>
    <dbReference type="NCBI Taxonomy" id="2867963"/>
    <lineage>
        <taxon>Bacteria</taxon>
        <taxon>Pseudomonadati</taxon>
        <taxon>Bacteroidota</taxon>
        <taxon>Cytophagia</taxon>
        <taxon>Cytophagales</taxon>
        <taxon>Catalimonadaceae</taxon>
        <taxon>Roseihalotalea</taxon>
    </lineage>
</organism>
<dbReference type="GO" id="GO:0005886">
    <property type="term" value="C:plasma membrane"/>
    <property type="evidence" value="ECO:0007669"/>
    <property type="project" value="UniProtKB-SubCell"/>
</dbReference>
<keyword evidence="3 6" id="KW-0812">Transmembrane</keyword>
<dbReference type="GO" id="GO:0022857">
    <property type="term" value="F:transmembrane transporter activity"/>
    <property type="evidence" value="ECO:0007669"/>
    <property type="project" value="TreeGrafter"/>
</dbReference>
<feature type="transmembrane region" description="Helical" evidence="6">
    <location>
        <begin position="422"/>
        <end position="445"/>
    </location>
</feature>
<evidence type="ECO:0000256" key="6">
    <source>
        <dbReference type="SAM" id="Phobius"/>
    </source>
</evidence>
<feature type="domain" description="ABC3 transporter permease C-terminal" evidence="7">
    <location>
        <begin position="679"/>
        <end position="788"/>
    </location>
</feature>
<comment type="subcellular location">
    <subcellularLocation>
        <location evidence="1">Cell membrane</location>
        <topology evidence="1">Multi-pass membrane protein</topology>
    </subcellularLocation>
</comment>
<feature type="domain" description="MacB-like periplasmic core" evidence="8">
    <location>
        <begin position="434"/>
        <end position="600"/>
    </location>
</feature>
<keyword evidence="4 6" id="KW-1133">Transmembrane helix</keyword>
<evidence type="ECO:0000313" key="9">
    <source>
        <dbReference type="EMBL" id="WKN34973.1"/>
    </source>
</evidence>
<evidence type="ECO:0000259" key="8">
    <source>
        <dbReference type="Pfam" id="PF12704"/>
    </source>
</evidence>
<dbReference type="Pfam" id="PF12704">
    <property type="entry name" value="MacB_PCD"/>
    <property type="match status" value="2"/>
</dbReference>
<keyword evidence="5 6" id="KW-0472">Membrane</keyword>
<feature type="transmembrane region" description="Helical" evidence="6">
    <location>
        <begin position="378"/>
        <end position="401"/>
    </location>
</feature>
<name>A0AA49JBT3_9BACT</name>
<feature type="transmembrane region" description="Helical" evidence="6">
    <location>
        <begin position="283"/>
        <end position="306"/>
    </location>
</feature>
<feature type="transmembrane region" description="Helical" evidence="6">
    <location>
        <begin position="21"/>
        <end position="42"/>
    </location>
</feature>